<evidence type="ECO:0000256" key="1">
    <source>
        <dbReference type="SAM" id="MobiDB-lite"/>
    </source>
</evidence>
<evidence type="ECO:0000313" key="4">
    <source>
        <dbReference type="Proteomes" id="UP000789342"/>
    </source>
</evidence>
<dbReference type="AlphaFoldDB" id="A0A9N8ZT68"/>
<feature type="compositionally biased region" description="Basic and acidic residues" evidence="1">
    <location>
        <begin position="100"/>
        <end position="118"/>
    </location>
</feature>
<keyword evidence="2" id="KW-0812">Transmembrane</keyword>
<gene>
    <name evidence="3" type="ORF">AMORRO_LOCUS3486</name>
</gene>
<reference evidence="3" key="1">
    <citation type="submission" date="2021-06" db="EMBL/GenBank/DDBJ databases">
        <authorList>
            <person name="Kallberg Y."/>
            <person name="Tangrot J."/>
            <person name="Rosling A."/>
        </authorList>
    </citation>
    <scope>NUCLEOTIDE SEQUENCE</scope>
    <source>
        <strain evidence="3">CL551</strain>
    </source>
</reference>
<sequence>MSSNETSHNDNTTSSEVPPVEEIEGSWWLTGISIVGTTIIFVVTVIFSYRRSNRLKPNNNFFALQPRNSSIDFDPILHRGLLDEEESTALVGNSDSNLPRYKDDDEEVGKIDDHTIERYEDDVEEEAEPSENQVLEEQRQNLFSIADEEEDDEN</sequence>
<feature type="compositionally biased region" description="Acidic residues" evidence="1">
    <location>
        <begin position="119"/>
        <end position="129"/>
    </location>
</feature>
<feature type="transmembrane region" description="Helical" evidence="2">
    <location>
        <begin position="27"/>
        <end position="49"/>
    </location>
</feature>
<protein>
    <submittedName>
        <fullName evidence="3">3562_t:CDS:1</fullName>
    </submittedName>
</protein>
<dbReference type="Proteomes" id="UP000789342">
    <property type="component" value="Unassembled WGS sequence"/>
</dbReference>
<comment type="caution">
    <text evidence="3">The sequence shown here is derived from an EMBL/GenBank/DDBJ whole genome shotgun (WGS) entry which is preliminary data.</text>
</comment>
<dbReference type="EMBL" id="CAJVPV010001713">
    <property type="protein sequence ID" value="CAG8505960.1"/>
    <property type="molecule type" value="Genomic_DNA"/>
</dbReference>
<dbReference type="OrthoDB" id="2414697at2759"/>
<evidence type="ECO:0000256" key="2">
    <source>
        <dbReference type="SAM" id="Phobius"/>
    </source>
</evidence>
<keyword evidence="2" id="KW-0472">Membrane</keyword>
<feature type="region of interest" description="Disordered" evidence="1">
    <location>
        <begin position="87"/>
        <end position="154"/>
    </location>
</feature>
<accession>A0A9N8ZT68</accession>
<organism evidence="3 4">
    <name type="scientific">Acaulospora morrowiae</name>
    <dbReference type="NCBI Taxonomy" id="94023"/>
    <lineage>
        <taxon>Eukaryota</taxon>
        <taxon>Fungi</taxon>
        <taxon>Fungi incertae sedis</taxon>
        <taxon>Mucoromycota</taxon>
        <taxon>Glomeromycotina</taxon>
        <taxon>Glomeromycetes</taxon>
        <taxon>Diversisporales</taxon>
        <taxon>Acaulosporaceae</taxon>
        <taxon>Acaulospora</taxon>
    </lineage>
</organism>
<keyword evidence="4" id="KW-1185">Reference proteome</keyword>
<evidence type="ECO:0000313" key="3">
    <source>
        <dbReference type="EMBL" id="CAG8505960.1"/>
    </source>
</evidence>
<feature type="compositionally biased region" description="Polar residues" evidence="1">
    <location>
        <begin position="132"/>
        <end position="143"/>
    </location>
</feature>
<proteinExistence type="predicted"/>
<name>A0A9N8ZT68_9GLOM</name>
<keyword evidence="2" id="KW-1133">Transmembrane helix</keyword>